<dbReference type="Pfam" id="PF13711">
    <property type="entry name" value="DUF4160"/>
    <property type="match status" value="1"/>
</dbReference>
<sequence length="44" mass="5026">MPTLLIWHGYKFRFYASDGPEPPHIHVVKDAGSAKVWLESMELA</sequence>
<proteinExistence type="predicted"/>
<keyword evidence="2" id="KW-1185">Reference proteome</keyword>
<dbReference type="RefSeq" id="WP_257317288.1">
    <property type="nucleotide sequence ID" value="NZ_JANFDG010000027.1"/>
</dbReference>
<dbReference type="InterPro" id="IPR025427">
    <property type="entry name" value="DUF4160"/>
</dbReference>
<gene>
    <name evidence="1" type="ORF">ACFOHH_21705</name>
</gene>
<reference evidence="2" key="1">
    <citation type="journal article" date="2019" name="Int. J. Syst. Evol. Microbiol.">
        <title>The Global Catalogue of Microorganisms (GCM) 10K type strain sequencing project: providing services to taxonomists for standard genome sequencing and annotation.</title>
        <authorList>
            <consortium name="The Broad Institute Genomics Platform"/>
            <consortium name="The Broad Institute Genome Sequencing Center for Infectious Disease"/>
            <person name="Wu L."/>
            <person name="Ma J."/>
        </authorList>
    </citation>
    <scope>NUCLEOTIDE SEQUENCE [LARGE SCALE GENOMIC DNA]</scope>
    <source>
        <strain evidence="2">KCTC 52677</strain>
    </source>
</reference>
<protein>
    <submittedName>
        <fullName evidence="1">DUF4160 domain-containing protein</fullName>
    </submittedName>
</protein>
<dbReference type="EMBL" id="JBHRSP010000041">
    <property type="protein sequence ID" value="MFC3075741.1"/>
    <property type="molecule type" value="Genomic_DNA"/>
</dbReference>
<dbReference type="Proteomes" id="UP001595377">
    <property type="component" value="Unassembled WGS sequence"/>
</dbReference>
<organism evidence="1 2">
    <name type="scientific">Shinella pollutisoli</name>
    <dbReference type="NCBI Taxonomy" id="2250594"/>
    <lineage>
        <taxon>Bacteria</taxon>
        <taxon>Pseudomonadati</taxon>
        <taxon>Pseudomonadota</taxon>
        <taxon>Alphaproteobacteria</taxon>
        <taxon>Hyphomicrobiales</taxon>
        <taxon>Rhizobiaceae</taxon>
        <taxon>Shinella</taxon>
    </lineage>
</organism>
<comment type="caution">
    <text evidence="1">The sequence shown here is derived from an EMBL/GenBank/DDBJ whole genome shotgun (WGS) entry which is preliminary data.</text>
</comment>
<evidence type="ECO:0000313" key="2">
    <source>
        <dbReference type="Proteomes" id="UP001595377"/>
    </source>
</evidence>
<accession>A0ABV7DMJ9</accession>
<evidence type="ECO:0000313" key="1">
    <source>
        <dbReference type="EMBL" id="MFC3075741.1"/>
    </source>
</evidence>
<name>A0ABV7DMJ9_9HYPH</name>